<dbReference type="PANTHER" id="PTHR22973">
    <property type="entry name" value="LD35087P"/>
    <property type="match status" value="1"/>
</dbReference>
<dbReference type="InterPro" id="IPR036598">
    <property type="entry name" value="GOLD_dom_sf"/>
</dbReference>
<feature type="region of interest" description="Disordered" evidence="2">
    <location>
        <begin position="1"/>
        <end position="25"/>
    </location>
</feature>
<accession>A0A8D8SBE4</accession>
<dbReference type="EMBL" id="HBUF01380103">
    <property type="protein sequence ID" value="CAG6729916.1"/>
    <property type="molecule type" value="Transcribed_RNA"/>
</dbReference>
<dbReference type="PANTHER" id="PTHR22973:SF12">
    <property type="entry name" value="LD35087P"/>
    <property type="match status" value="1"/>
</dbReference>
<dbReference type="AlphaFoldDB" id="A0A8D8SBE4"/>
<organism evidence="4">
    <name type="scientific">Cacopsylla melanoneura</name>
    <dbReference type="NCBI Taxonomy" id="428564"/>
    <lineage>
        <taxon>Eukaryota</taxon>
        <taxon>Metazoa</taxon>
        <taxon>Ecdysozoa</taxon>
        <taxon>Arthropoda</taxon>
        <taxon>Hexapoda</taxon>
        <taxon>Insecta</taxon>
        <taxon>Pterygota</taxon>
        <taxon>Neoptera</taxon>
        <taxon>Paraneoptera</taxon>
        <taxon>Hemiptera</taxon>
        <taxon>Sternorrhyncha</taxon>
        <taxon>Psylloidea</taxon>
        <taxon>Psyllidae</taxon>
        <taxon>Psyllinae</taxon>
        <taxon>Cacopsylla</taxon>
    </lineage>
</organism>
<dbReference type="EMBL" id="HBUF01206172">
    <property type="protein sequence ID" value="CAG6663896.1"/>
    <property type="molecule type" value="Transcribed_RNA"/>
</dbReference>
<dbReference type="Pfam" id="PF25298">
    <property type="entry name" value="Baculo_FP_2nd"/>
    <property type="match status" value="1"/>
</dbReference>
<feature type="compositionally biased region" description="Acidic residues" evidence="2">
    <location>
        <begin position="351"/>
        <end position="363"/>
    </location>
</feature>
<dbReference type="Gene3D" id="1.20.80.10">
    <property type="match status" value="1"/>
</dbReference>
<dbReference type="Pfam" id="PF13897">
    <property type="entry name" value="GOLD_2"/>
    <property type="match status" value="1"/>
</dbReference>
<feature type="region of interest" description="Disordered" evidence="2">
    <location>
        <begin position="133"/>
        <end position="166"/>
    </location>
</feature>
<name>A0A8D8SBE4_9HEMI</name>
<dbReference type="EMBL" id="HBUF01380104">
    <property type="protein sequence ID" value="CAG6729918.1"/>
    <property type="molecule type" value="Transcribed_RNA"/>
</dbReference>
<dbReference type="InterPro" id="IPR009038">
    <property type="entry name" value="GOLD_dom"/>
</dbReference>
<dbReference type="GO" id="GO:0000062">
    <property type="term" value="F:fatty-acyl-CoA binding"/>
    <property type="evidence" value="ECO:0007669"/>
    <property type="project" value="InterPro"/>
</dbReference>
<evidence type="ECO:0000259" key="3">
    <source>
        <dbReference type="PROSITE" id="PS51228"/>
    </source>
</evidence>
<dbReference type="InterPro" id="IPR000582">
    <property type="entry name" value="Acyl-CoA-binding_protein"/>
</dbReference>
<dbReference type="GO" id="GO:0000139">
    <property type="term" value="C:Golgi membrane"/>
    <property type="evidence" value="ECO:0007669"/>
    <property type="project" value="TreeGrafter"/>
</dbReference>
<feature type="domain" description="ACB" evidence="3">
    <location>
        <begin position="33"/>
        <end position="124"/>
    </location>
</feature>
<feature type="region of interest" description="Disordered" evidence="2">
    <location>
        <begin position="351"/>
        <end position="375"/>
    </location>
</feature>
<dbReference type="SUPFAM" id="SSF47027">
    <property type="entry name" value="Acyl-CoA binding protein"/>
    <property type="match status" value="1"/>
</dbReference>
<reference evidence="4" key="1">
    <citation type="submission" date="2021-05" db="EMBL/GenBank/DDBJ databases">
        <authorList>
            <person name="Alioto T."/>
            <person name="Alioto T."/>
            <person name="Gomez Garrido J."/>
        </authorList>
    </citation>
    <scope>NUCLEOTIDE SEQUENCE</scope>
</reference>
<dbReference type="EMBL" id="HBUF01380102">
    <property type="protein sequence ID" value="CAG6729914.1"/>
    <property type="molecule type" value="Transcribed_RNA"/>
</dbReference>
<dbReference type="Pfam" id="PF00887">
    <property type="entry name" value="ACBP"/>
    <property type="match status" value="1"/>
</dbReference>
<sequence length="607" mass="69952">MSATLVNGTVKSNPDQNPTDETDNNHEKWALPLKVIYQLALKFFKEMEGKAVNLSYEDKIKLVALFKQVVFGKCNEENLPQLGVLDVIGKNRRLAWKELGGMSANDAMLNFINLLDDKCSLFKPYIDAHVAQKEEENRKQQKNKEKIEQEEKEKLDQANGEVNQETSIEEKKRRLIQDALNQQTYAQFRAYAEDQFPGNPEQQAVLVRQLQDQHYLQYMQQILHAHDQQPNSENKAITDIIPDSSIIQQTQEEEISEIGPANMWTLTNIKSFKEHIRKEGGDAIIKIGHGETVTVRVPTHEGGSCLYWEFCTDHYDLGFGIYFEWNKSPTNQVSVHVSETDDEMMSDVDAAYEDDDDDDDEEGKESTISSGSQAPVTVDMMEKMFRKYTKITTDKLVDFEKSVQHNSNQLDDFLTTFNQMKEQLSKMQVKQDKLEHENTTLKKTVREMKSHLMENEQKLLNKNLEVNGIPENINDQNVIMNVLCKKANVSLPTGNSYELERATTGALNKPKVVIIRFQSKLVRDSILKGCKARRTNLADFTGISQDNEKAVYVNEQLSPTNKKLFYEANQIRKEKKYEFLWFADNKILMKKTKESRAIRIYSKEDVM</sequence>
<dbReference type="InterPro" id="IPR014352">
    <property type="entry name" value="FERM/acyl-CoA-bd_prot_sf"/>
</dbReference>
<feature type="compositionally biased region" description="Polar residues" evidence="2">
    <location>
        <begin position="366"/>
        <end position="375"/>
    </location>
</feature>
<feature type="compositionally biased region" description="Basic and acidic residues" evidence="2">
    <location>
        <begin position="133"/>
        <end position="156"/>
    </location>
</feature>
<dbReference type="InterPro" id="IPR035984">
    <property type="entry name" value="Acyl-CoA-binding_sf"/>
</dbReference>
<evidence type="ECO:0000313" key="4">
    <source>
        <dbReference type="EMBL" id="CAG6663896.1"/>
    </source>
</evidence>
<proteinExistence type="predicted"/>
<keyword evidence="1" id="KW-0007">Acetylation</keyword>
<evidence type="ECO:0000256" key="2">
    <source>
        <dbReference type="SAM" id="MobiDB-lite"/>
    </source>
</evidence>
<dbReference type="InterPro" id="IPR052269">
    <property type="entry name" value="Golgi-PI4KB_interaction"/>
</dbReference>
<protein>
    <submittedName>
        <fullName evidence="4">Golgi resident protein GCP60</fullName>
    </submittedName>
</protein>
<dbReference type="InterPro" id="IPR057251">
    <property type="entry name" value="FP_C"/>
</dbReference>
<dbReference type="Gene3D" id="2.60.120.680">
    <property type="entry name" value="GOLD domain"/>
    <property type="match status" value="1"/>
</dbReference>
<evidence type="ECO:0000256" key="1">
    <source>
        <dbReference type="ARBA" id="ARBA00022990"/>
    </source>
</evidence>
<dbReference type="FunFam" id="1.20.80.10:FF:000017">
    <property type="entry name" value="Golgi resident protein GCP60"/>
    <property type="match status" value="1"/>
</dbReference>
<dbReference type="SUPFAM" id="SSF101576">
    <property type="entry name" value="Supernatant protein factor (SPF), C-terminal domain"/>
    <property type="match status" value="1"/>
</dbReference>
<feature type="compositionally biased region" description="Polar residues" evidence="2">
    <location>
        <begin position="1"/>
        <end position="19"/>
    </location>
</feature>
<dbReference type="PROSITE" id="PS51228">
    <property type="entry name" value="ACB_2"/>
    <property type="match status" value="1"/>
</dbReference>